<organism evidence="1 2">
    <name type="scientific">Ruegeria halocynthiae</name>
    <dbReference type="NCBI Taxonomy" id="985054"/>
    <lineage>
        <taxon>Bacteria</taxon>
        <taxon>Pseudomonadati</taxon>
        <taxon>Pseudomonadota</taxon>
        <taxon>Alphaproteobacteria</taxon>
        <taxon>Rhodobacterales</taxon>
        <taxon>Roseobacteraceae</taxon>
        <taxon>Ruegeria</taxon>
    </lineage>
</organism>
<accession>A0A1H2R9S8</accession>
<evidence type="ECO:0000313" key="2">
    <source>
        <dbReference type="Proteomes" id="UP000183400"/>
    </source>
</evidence>
<dbReference type="AlphaFoldDB" id="A0A1H2R9S8"/>
<dbReference type="STRING" id="985054.SAMN05444358_10184"/>
<proteinExistence type="predicted"/>
<dbReference type="RefSeq" id="WP_245709629.1">
    <property type="nucleotide sequence ID" value="NZ_FNNP01000001.1"/>
</dbReference>
<evidence type="ECO:0000313" key="1">
    <source>
        <dbReference type="EMBL" id="SDW16055.1"/>
    </source>
</evidence>
<gene>
    <name evidence="1" type="ORF">SAMN05444358_10184</name>
</gene>
<dbReference type="EMBL" id="FNNP01000001">
    <property type="protein sequence ID" value="SDW16055.1"/>
    <property type="molecule type" value="Genomic_DNA"/>
</dbReference>
<name>A0A1H2R9S8_9RHOB</name>
<reference evidence="2" key="1">
    <citation type="submission" date="2016-10" db="EMBL/GenBank/DDBJ databases">
        <authorList>
            <person name="Varghese N."/>
            <person name="Submissions S."/>
        </authorList>
    </citation>
    <scope>NUCLEOTIDE SEQUENCE [LARGE SCALE GENOMIC DNA]</scope>
    <source>
        <strain evidence="2">DSM 27839</strain>
    </source>
</reference>
<sequence>MKQAGGRAYIRLVMIGVFRNLLPFALSLLVVLTGQGVAESRGVDQAVGQMVLCTGTGPVVVYMDEDGQPTRAPHYCPDYALNLLGAVHQAQTDVPPAPPRVLPELPRRVDNQIAAPLPKRPARAPPALT</sequence>
<keyword evidence="2" id="KW-1185">Reference proteome</keyword>
<evidence type="ECO:0008006" key="3">
    <source>
        <dbReference type="Google" id="ProtNLM"/>
    </source>
</evidence>
<dbReference type="Proteomes" id="UP000183400">
    <property type="component" value="Unassembled WGS sequence"/>
</dbReference>
<protein>
    <recommendedName>
        <fullName evidence="3">DUF2946 domain-containing protein</fullName>
    </recommendedName>
</protein>